<dbReference type="Gene3D" id="2.60.120.260">
    <property type="entry name" value="Galactose-binding domain-like"/>
    <property type="match status" value="2"/>
</dbReference>
<keyword evidence="1" id="KW-0812">Transmembrane</keyword>
<proteinExistence type="predicted"/>
<evidence type="ECO:0000256" key="1">
    <source>
        <dbReference type="SAM" id="Phobius"/>
    </source>
</evidence>
<dbReference type="AlphaFoldDB" id="A0A514CE07"/>
<protein>
    <submittedName>
        <fullName evidence="2">Transglutaminase domain-containing protein</fullName>
    </submittedName>
</protein>
<dbReference type="SUPFAM" id="SSF54001">
    <property type="entry name" value="Cysteine proteinases"/>
    <property type="match status" value="1"/>
</dbReference>
<evidence type="ECO:0000313" key="2">
    <source>
        <dbReference type="EMBL" id="QDH78000.1"/>
    </source>
</evidence>
<reference evidence="2 3" key="1">
    <citation type="submission" date="2019-06" db="EMBL/GenBank/DDBJ databases">
        <title>Echinicola alkalisoli sp. nov. isolated from saline soil.</title>
        <authorList>
            <person name="Sun J.-Q."/>
            <person name="Xu L."/>
        </authorList>
    </citation>
    <scope>NUCLEOTIDE SEQUENCE [LARGE SCALE GENOMIC DNA]</scope>
    <source>
        <strain evidence="2 3">LN3S3</strain>
    </source>
</reference>
<organism evidence="2 3">
    <name type="scientific">Echinicola soli</name>
    <dbReference type="NCBI Taxonomy" id="2591634"/>
    <lineage>
        <taxon>Bacteria</taxon>
        <taxon>Pseudomonadati</taxon>
        <taxon>Bacteroidota</taxon>
        <taxon>Cytophagia</taxon>
        <taxon>Cytophagales</taxon>
        <taxon>Cyclobacteriaceae</taxon>
        <taxon>Echinicola</taxon>
    </lineage>
</organism>
<dbReference type="KEGG" id="echi:FKX85_02690"/>
<keyword evidence="3" id="KW-1185">Reference proteome</keyword>
<dbReference type="Proteomes" id="UP000316614">
    <property type="component" value="Chromosome"/>
</dbReference>
<dbReference type="InterPro" id="IPR038765">
    <property type="entry name" value="Papain-like_cys_pep_sf"/>
</dbReference>
<dbReference type="PANTHER" id="PTHR35532">
    <property type="entry name" value="SIMILAR TO POLYHYDROXYALKANOATE DEPOLYMERASE"/>
    <property type="match status" value="1"/>
</dbReference>
<dbReference type="EMBL" id="CP041253">
    <property type="protein sequence ID" value="QDH78000.1"/>
    <property type="molecule type" value="Genomic_DNA"/>
</dbReference>
<dbReference type="RefSeq" id="WP_141613263.1">
    <property type="nucleotide sequence ID" value="NZ_CP041253.1"/>
</dbReference>
<evidence type="ECO:0000313" key="3">
    <source>
        <dbReference type="Proteomes" id="UP000316614"/>
    </source>
</evidence>
<dbReference type="OrthoDB" id="679512at2"/>
<feature type="transmembrane region" description="Helical" evidence="1">
    <location>
        <begin position="7"/>
        <end position="29"/>
    </location>
</feature>
<keyword evidence="1" id="KW-1133">Transmembrane helix</keyword>
<name>A0A514CE07_9BACT</name>
<gene>
    <name evidence="2" type="ORF">FKX85_02690</name>
</gene>
<accession>A0A514CE07</accession>
<dbReference type="PANTHER" id="PTHR35532:SF5">
    <property type="entry name" value="CARBOHYDRATE-BINDING DOMAIN-CONTAINING PROTEIN"/>
    <property type="match status" value="1"/>
</dbReference>
<keyword evidence="1" id="KW-0472">Membrane</keyword>
<sequence>MRRWVTVLLVGIGLTIPVFLHLLSVNLWFKPKKEENLSWALEQAGHNRLELERALMHYALPKDSLKLRALNFLLDNMHGKYTLDSPDSALRDTFFSEIGAFRESEGFKSNTNHSDNLSNVECEYDKVISQAVSGKTGLVSRKPDLKHITSEYLIDNLEYAFKAYCLPWHRKQSFSEFCEYILPYRIGNGRSTAWRKRLWEAYTPLIDSLKSIGITDPIEVAKIINLEAGRDWIYSVKLDDWPIDPTIKNLLDGRIGNCRQQTQFGVAVLRALGVPAVHEQVPFYGNRSLGHDFIGVIGKDGSVTSMDLGHEAVGRVLDIKEEIGYYIPKVYRYVYADTGTVLGKKERDINSVYPYFRQLIRDVTKEYLPVSDVKLVLYDVPEREYYAYLCVFDNRRWRPVAISLIEDGKVVFKDMGVNIVYLPMYFSRGQFFAAYDPFILNSDGKVKKVIHENKGKEMILHRKYFKTNIFKRLSGINGKFQVANKADFSDAKDIHVINDPVNLVTHRIPLRIEEEYQYVRYLFFGGINGQMAEMGLYDECGQRLSGKIITNNLLEGEESVKNVFDGDVLTPFELSIWGKKQWYGLDMRSKKKLSELSFCPRTDKNDVWSGLKYELFYWDKRWVSLGVQEAKSNQLTYTSPVSGGIYLLRCLDEGKEERIFTYENGKQVWW</sequence>